<dbReference type="InterPro" id="IPR008972">
    <property type="entry name" value="Cupredoxin"/>
</dbReference>
<feature type="non-terminal residue" evidence="5">
    <location>
        <position position="149"/>
    </location>
</feature>
<protein>
    <recommendedName>
        <fullName evidence="4">Blue (type 1) copper domain-containing protein</fullName>
    </recommendedName>
</protein>
<feature type="region of interest" description="Disordered" evidence="3">
    <location>
        <begin position="122"/>
        <end position="149"/>
    </location>
</feature>
<proteinExistence type="predicted"/>
<keyword evidence="1" id="KW-0479">Metal-binding</keyword>
<evidence type="ECO:0000259" key="4">
    <source>
        <dbReference type="Pfam" id="PF00127"/>
    </source>
</evidence>
<keyword evidence="2" id="KW-0186">Copper</keyword>
<dbReference type="Proteomes" id="UP000308768">
    <property type="component" value="Unassembled WGS sequence"/>
</dbReference>
<dbReference type="GO" id="GO:0005507">
    <property type="term" value="F:copper ion binding"/>
    <property type="evidence" value="ECO:0007669"/>
    <property type="project" value="InterPro"/>
</dbReference>
<dbReference type="GO" id="GO:0009055">
    <property type="term" value="F:electron transfer activity"/>
    <property type="evidence" value="ECO:0007669"/>
    <property type="project" value="InterPro"/>
</dbReference>
<dbReference type="AlphaFoldDB" id="A0A4U0X309"/>
<sequence>MVGANNGLVFQPSNIQAAPGSMIEFQFTSRNHSVVQADFASPCVPIEQVSSEYAGFYSGFMPVAAGSNTMPKFTIMVPDTEPIYYYCSQGEHCQAGMVGAINAPTTGNTTAAFAAAAKQAPANVSPKGPNANSTLAVGSSSAAASTTAA</sequence>
<reference evidence="5 6" key="1">
    <citation type="submission" date="2017-03" db="EMBL/GenBank/DDBJ databases">
        <title>Genomes of endolithic fungi from Antarctica.</title>
        <authorList>
            <person name="Coleine C."/>
            <person name="Masonjones S."/>
            <person name="Stajich J.E."/>
        </authorList>
    </citation>
    <scope>NUCLEOTIDE SEQUENCE [LARGE SCALE GENOMIC DNA]</scope>
    <source>
        <strain evidence="5 6">CCFEE 5187</strain>
    </source>
</reference>
<feature type="compositionally biased region" description="Low complexity" evidence="3">
    <location>
        <begin position="139"/>
        <end position="149"/>
    </location>
</feature>
<dbReference type="CDD" id="cd00920">
    <property type="entry name" value="Cupredoxin"/>
    <property type="match status" value="1"/>
</dbReference>
<comment type="caution">
    <text evidence="5">The sequence shown here is derived from an EMBL/GenBank/DDBJ whole genome shotgun (WGS) entry which is preliminary data.</text>
</comment>
<dbReference type="InterPro" id="IPR052953">
    <property type="entry name" value="Ser-rich/MCO-related"/>
</dbReference>
<dbReference type="PANTHER" id="PTHR34883:SF17">
    <property type="entry name" value="CUPREDOXIN"/>
    <property type="match status" value="1"/>
</dbReference>
<evidence type="ECO:0000256" key="1">
    <source>
        <dbReference type="ARBA" id="ARBA00022723"/>
    </source>
</evidence>
<dbReference type="PANTHER" id="PTHR34883">
    <property type="entry name" value="SERINE-RICH PROTEIN, PUTATIVE-RELATED-RELATED"/>
    <property type="match status" value="1"/>
</dbReference>
<organism evidence="5 6">
    <name type="scientific">Cryomyces minteri</name>
    <dbReference type="NCBI Taxonomy" id="331657"/>
    <lineage>
        <taxon>Eukaryota</taxon>
        <taxon>Fungi</taxon>
        <taxon>Dikarya</taxon>
        <taxon>Ascomycota</taxon>
        <taxon>Pezizomycotina</taxon>
        <taxon>Dothideomycetes</taxon>
        <taxon>Dothideomycetes incertae sedis</taxon>
        <taxon>Cryomyces</taxon>
    </lineage>
</organism>
<evidence type="ECO:0000256" key="2">
    <source>
        <dbReference type="ARBA" id="ARBA00023008"/>
    </source>
</evidence>
<dbReference type="Pfam" id="PF00127">
    <property type="entry name" value="Copper-bind"/>
    <property type="match status" value="1"/>
</dbReference>
<feature type="domain" description="Blue (type 1) copper" evidence="4">
    <location>
        <begin position="3"/>
        <end position="101"/>
    </location>
</feature>
<dbReference type="STRING" id="331657.A0A4U0X309"/>
<accession>A0A4U0X309</accession>
<name>A0A4U0X309_9PEZI</name>
<dbReference type="InterPro" id="IPR000923">
    <property type="entry name" value="BlueCu_1"/>
</dbReference>
<dbReference type="OrthoDB" id="1884855at2759"/>
<evidence type="ECO:0000256" key="3">
    <source>
        <dbReference type="SAM" id="MobiDB-lite"/>
    </source>
</evidence>
<gene>
    <name evidence="5" type="ORF">B0A49_03248</name>
</gene>
<evidence type="ECO:0000313" key="6">
    <source>
        <dbReference type="Proteomes" id="UP000308768"/>
    </source>
</evidence>
<evidence type="ECO:0000313" key="5">
    <source>
        <dbReference type="EMBL" id="TKA68715.1"/>
    </source>
</evidence>
<dbReference type="Gene3D" id="2.60.40.420">
    <property type="entry name" value="Cupredoxins - blue copper proteins"/>
    <property type="match status" value="1"/>
</dbReference>
<dbReference type="SUPFAM" id="SSF49503">
    <property type="entry name" value="Cupredoxins"/>
    <property type="match status" value="1"/>
</dbReference>
<dbReference type="EMBL" id="NAJN01000792">
    <property type="protein sequence ID" value="TKA68715.1"/>
    <property type="molecule type" value="Genomic_DNA"/>
</dbReference>
<keyword evidence="6" id="KW-1185">Reference proteome</keyword>